<keyword evidence="5" id="KW-0472">Membrane</keyword>
<keyword evidence="3" id="KW-0378">Hydrolase</keyword>
<keyword evidence="8" id="KW-1185">Reference proteome</keyword>
<comment type="cofactor">
    <cofactor evidence="1">
        <name>a divalent metal cation</name>
        <dbReference type="ChEBI" id="CHEBI:60240"/>
    </cofactor>
</comment>
<protein>
    <submittedName>
        <fullName evidence="7">Metallophosphoesterase</fullName>
    </submittedName>
</protein>
<dbReference type="GO" id="GO:0009245">
    <property type="term" value="P:lipid A biosynthetic process"/>
    <property type="evidence" value="ECO:0007669"/>
    <property type="project" value="TreeGrafter"/>
</dbReference>
<evidence type="ECO:0000256" key="3">
    <source>
        <dbReference type="ARBA" id="ARBA00022801"/>
    </source>
</evidence>
<dbReference type="InterPro" id="IPR004843">
    <property type="entry name" value="Calcineurin-like_PHP"/>
</dbReference>
<dbReference type="PANTHER" id="PTHR31302:SF25">
    <property type="entry name" value="PHOSPHOESTERASE"/>
    <property type="match status" value="1"/>
</dbReference>
<dbReference type="SUPFAM" id="SSF56300">
    <property type="entry name" value="Metallo-dependent phosphatases"/>
    <property type="match status" value="1"/>
</dbReference>
<dbReference type="FunFam" id="3.60.21.10:FF:000028">
    <property type="entry name" value="Putative metallophosphoesterase"/>
    <property type="match status" value="1"/>
</dbReference>
<dbReference type="Pfam" id="PF00149">
    <property type="entry name" value="Metallophos"/>
    <property type="match status" value="1"/>
</dbReference>
<evidence type="ECO:0000256" key="5">
    <source>
        <dbReference type="SAM" id="Phobius"/>
    </source>
</evidence>
<dbReference type="CDD" id="cd07385">
    <property type="entry name" value="MPP_YkuE_C"/>
    <property type="match status" value="1"/>
</dbReference>
<keyword evidence="5" id="KW-0812">Transmembrane</keyword>
<keyword evidence="5" id="KW-1133">Transmembrane helix</keyword>
<dbReference type="GO" id="GO:0046872">
    <property type="term" value="F:metal ion binding"/>
    <property type="evidence" value="ECO:0007669"/>
    <property type="project" value="UniProtKB-KW"/>
</dbReference>
<comment type="caution">
    <text evidence="7">The sequence shown here is derived from an EMBL/GenBank/DDBJ whole genome shotgun (WGS) entry which is preliminary data.</text>
</comment>
<evidence type="ECO:0000256" key="1">
    <source>
        <dbReference type="ARBA" id="ARBA00001968"/>
    </source>
</evidence>
<reference evidence="7 8" key="1">
    <citation type="submission" date="2017-11" db="EMBL/GenBank/DDBJ databases">
        <title>Bacillus camelliae sp. nov., isolated from pu'er tea.</title>
        <authorList>
            <person name="Niu L."/>
        </authorList>
    </citation>
    <scope>NUCLEOTIDE SEQUENCE [LARGE SCALE GENOMIC DNA]</scope>
    <source>
        <strain evidence="7 8">7578-1</strain>
    </source>
</reference>
<feature type="transmembrane region" description="Helical" evidence="5">
    <location>
        <begin position="12"/>
        <end position="31"/>
    </location>
</feature>
<dbReference type="Gene3D" id="3.60.21.10">
    <property type="match status" value="1"/>
</dbReference>
<sequence length="293" mass="33378">MSNPISRRRFLLNTIRYFLALIGFSYGGYFYSRYLEPHRLEINQVTIQHKNIPKSFHGCKIVQFSDTHLGFQYNLEQLKKHIATINNLQPDIIFFTGDLMDKPNQYPFKKELCNTLQQLKAPYGKFAVYGNHDHGGYGTEIYLQMMKDANFYVLRNQTASVELEDGNKIYIAGIDDAMLGKPDIPRTLKGIPTNAFSILLSHAPDMADAASAIGADIQLSGHSHGGQVKLPFYGPLVTPPYGRRYIEGQYLINKNAPLFLYVNRGLGTTRLPFRFLSVPEITVFFLQSEQRQK</sequence>
<name>A0A2N3LQQ1_9BACI</name>
<dbReference type="Proteomes" id="UP000233440">
    <property type="component" value="Unassembled WGS sequence"/>
</dbReference>
<dbReference type="AlphaFoldDB" id="A0A2N3LQQ1"/>
<feature type="domain" description="Calcineurin-like phosphoesterase" evidence="6">
    <location>
        <begin position="60"/>
        <end position="224"/>
    </location>
</feature>
<organism evidence="7 8">
    <name type="scientific">Heyndrickxia camelliae</name>
    <dbReference type="NCBI Taxonomy" id="1707093"/>
    <lineage>
        <taxon>Bacteria</taxon>
        <taxon>Bacillati</taxon>
        <taxon>Bacillota</taxon>
        <taxon>Bacilli</taxon>
        <taxon>Bacillales</taxon>
        <taxon>Bacillaceae</taxon>
        <taxon>Heyndrickxia</taxon>
    </lineage>
</organism>
<accession>A0A2N3LQQ1</accession>
<dbReference type="OrthoDB" id="9780884at2"/>
<evidence type="ECO:0000313" key="7">
    <source>
        <dbReference type="EMBL" id="PKR86874.1"/>
    </source>
</evidence>
<dbReference type="GO" id="GO:0016020">
    <property type="term" value="C:membrane"/>
    <property type="evidence" value="ECO:0007669"/>
    <property type="project" value="GOC"/>
</dbReference>
<evidence type="ECO:0000256" key="4">
    <source>
        <dbReference type="ARBA" id="ARBA00061089"/>
    </source>
</evidence>
<evidence type="ECO:0000313" key="8">
    <source>
        <dbReference type="Proteomes" id="UP000233440"/>
    </source>
</evidence>
<keyword evidence="2" id="KW-0479">Metal-binding</keyword>
<evidence type="ECO:0000259" key="6">
    <source>
        <dbReference type="Pfam" id="PF00149"/>
    </source>
</evidence>
<dbReference type="EMBL" id="PIQO01000001">
    <property type="protein sequence ID" value="PKR86874.1"/>
    <property type="molecule type" value="Genomic_DNA"/>
</dbReference>
<dbReference type="GO" id="GO:0008758">
    <property type="term" value="F:UDP-2,3-diacylglucosamine hydrolase activity"/>
    <property type="evidence" value="ECO:0007669"/>
    <property type="project" value="TreeGrafter"/>
</dbReference>
<gene>
    <name evidence="7" type="ORF">CWO92_02150</name>
</gene>
<dbReference type="InterPro" id="IPR029052">
    <property type="entry name" value="Metallo-depent_PP-like"/>
</dbReference>
<dbReference type="InterPro" id="IPR051158">
    <property type="entry name" value="Metallophosphoesterase_sf"/>
</dbReference>
<proteinExistence type="inferred from homology"/>
<evidence type="ECO:0000256" key="2">
    <source>
        <dbReference type="ARBA" id="ARBA00022723"/>
    </source>
</evidence>
<dbReference type="PANTHER" id="PTHR31302">
    <property type="entry name" value="TRANSMEMBRANE PROTEIN WITH METALLOPHOSPHOESTERASE DOMAIN-RELATED"/>
    <property type="match status" value="1"/>
</dbReference>
<comment type="similarity">
    <text evidence="4">Belongs to the metallophosphoesterase superfamily.</text>
</comment>